<gene>
    <name evidence="3" type="ORF">QQM35_10090</name>
</gene>
<dbReference type="EMBL" id="CP128355">
    <property type="protein sequence ID" value="XAF70411.1"/>
    <property type="molecule type" value="Genomic_DNA"/>
</dbReference>
<dbReference type="Pfam" id="PF10544">
    <property type="entry name" value="T5orf172"/>
    <property type="match status" value="1"/>
</dbReference>
<evidence type="ECO:0000313" key="3">
    <source>
        <dbReference type="EMBL" id="XAF70411.1"/>
    </source>
</evidence>
<feature type="domain" description="Bacteriophage T5 Orf172 DNA-binding" evidence="2">
    <location>
        <begin position="325"/>
        <end position="408"/>
    </location>
</feature>
<dbReference type="Proteomes" id="UP001436297">
    <property type="component" value="Chromosome"/>
</dbReference>
<dbReference type="Pfam" id="PF13250">
    <property type="entry name" value="SNIPE"/>
    <property type="match status" value="1"/>
</dbReference>
<accession>A0ABZ3EC65</accession>
<sequence>MENKNFKKNWVMWTILVTSLFAIATPGIAIIPFGLSIYAVIKLVLIDKITEIDVKNYQLLKIKTKELENISHELHRNIQKGTDELSYLNNLIKEKRSKYELKLIYPFKMTDVASTDINNYIKKLELKEKELINKENLLLDIPTSNKRHYNNQVKQIIRLFNAETAILINSVTSKNIESMQNRIFKSFEGINKIFETDNVQIPTQLLDIKLEMLELVHKYQIKLEDEKIIRREERERIKEEEKAKKEMEKRLNELNKDIKHHNNEINKLTKYLNNTELQAEKELFIEKIKELEQSLQNLNTEKENVSERQQKAQSGYVYIISNIGSFGENIYKIGVTRRLDPMDRINELSSASVPFEFDVHALIFSENAFELEKNLHQHFKNYKVNKVNGRKEFFKLNIEEIKNQVLKEHNNTVNFIDEPKAIQYKESLRLEIS</sequence>
<protein>
    <submittedName>
        <fullName evidence="3">DUF4041 domain-containing protein</fullName>
    </submittedName>
</protein>
<evidence type="ECO:0000259" key="2">
    <source>
        <dbReference type="SMART" id="SM00974"/>
    </source>
</evidence>
<organism evidence="3 4">
    <name type="scientific">Staphylococcus hsinchuensis</name>
    <dbReference type="NCBI Taxonomy" id="3051183"/>
    <lineage>
        <taxon>Bacteria</taxon>
        <taxon>Bacillati</taxon>
        <taxon>Bacillota</taxon>
        <taxon>Bacilli</taxon>
        <taxon>Bacillales</taxon>
        <taxon>Staphylococcaceae</taxon>
        <taxon>Staphylococcus</taxon>
    </lineage>
</organism>
<proteinExistence type="predicted"/>
<dbReference type="RefSeq" id="WP_342610379.1">
    <property type="nucleotide sequence ID" value="NZ_CP128355.1"/>
</dbReference>
<name>A0ABZ3EC65_9STAP</name>
<evidence type="ECO:0000313" key="4">
    <source>
        <dbReference type="Proteomes" id="UP001436297"/>
    </source>
</evidence>
<feature type="coiled-coil region" evidence="1">
    <location>
        <begin position="223"/>
        <end position="315"/>
    </location>
</feature>
<dbReference type="SMART" id="SM00974">
    <property type="entry name" value="T5orf172"/>
    <property type="match status" value="1"/>
</dbReference>
<keyword evidence="4" id="KW-1185">Reference proteome</keyword>
<keyword evidence="1" id="KW-0175">Coiled coil</keyword>
<reference evidence="3 4" key="1">
    <citation type="journal article" date="2024" name="Pathogens">
        <title>Staphylococcus hsinchuensis sp. nov., Isolated from Soymilk.</title>
        <authorList>
            <person name="Wang Y.T."/>
            <person name="Lin Y.C."/>
            <person name="Hsieh Y.H."/>
            <person name="Lin Y.T."/>
            <person name="Hamada M."/>
            <person name="Chen C.C."/>
            <person name="Liou J.S."/>
            <person name="Lee A.Y."/>
            <person name="Zhang W.L."/>
            <person name="Chen Y.T."/>
            <person name="Huang C.H."/>
        </authorList>
    </citation>
    <scope>NUCLEOTIDE SEQUENCE [LARGE SCALE GENOMIC DNA]</scope>
    <source>
        <strain evidence="3 4">H164</strain>
    </source>
</reference>
<evidence type="ECO:0000256" key="1">
    <source>
        <dbReference type="SAM" id="Coils"/>
    </source>
</evidence>
<dbReference type="InterPro" id="IPR018306">
    <property type="entry name" value="Phage_T5_Orf172_DNA-bd"/>
</dbReference>
<dbReference type="InterPro" id="IPR025280">
    <property type="entry name" value="SNIPE"/>
</dbReference>